<evidence type="ECO:0000259" key="8">
    <source>
        <dbReference type="PROSITE" id="PS50090"/>
    </source>
</evidence>
<feature type="compositionally biased region" description="Low complexity" evidence="7">
    <location>
        <begin position="724"/>
        <end position="737"/>
    </location>
</feature>
<dbReference type="InterPro" id="IPR001005">
    <property type="entry name" value="SANT/Myb"/>
</dbReference>
<feature type="compositionally biased region" description="Low complexity" evidence="7">
    <location>
        <begin position="659"/>
        <end position="668"/>
    </location>
</feature>
<feature type="compositionally biased region" description="Low complexity" evidence="7">
    <location>
        <begin position="430"/>
        <end position="441"/>
    </location>
</feature>
<dbReference type="FunFam" id="1.10.10.60:FF:000010">
    <property type="entry name" value="Transcriptional activator Myb isoform A"/>
    <property type="match status" value="1"/>
</dbReference>
<gene>
    <name evidence="10" type="ORF">TrST_g8736</name>
</gene>
<keyword evidence="5" id="KW-0804">Transcription</keyword>
<dbReference type="InterPro" id="IPR017930">
    <property type="entry name" value="Myb_dom"/>
</dbReference>
<keyword evidence="3" id="KW-0805">Transcription regulation</keyword>
<feature type="domain" description="HTH myb-type" evidence="9">
    <location>
        <begin position="59"/>
        <end position="113"/>
    </location>
</feature>
<evidence type="ECO:0000256" key="5">
    <source>
        <dbReference type="ARBA" id="ARBA00023163"/>
    </source>
</evidence>
<feature type="region of interest" description="Disordered" evidence="7">
    <location>
        <begin position="1"/>
        <end position="21"/>
    </location>
</feature>
<dbReference type="GO" id="GO:0000981">
    <property type="term" value="F:DNA-binding transcription factor activity, RNA polymerase II-specific"/>
    <property type="evidence" value="ECO:0007669"/>
    <property type="project" value="TreeGrafter"/>
</dbReference>
<dbReference type="AlphaFoldDB" id="A0A9W7CBF9"/>
<dbReference type="Pfam" id="PF00249">
    <property type="entry name" value="Myb_DNA-binding"/>
    <property type="match status" value="3"/>
</dbReference>
<evidence type="ECO:0000259" key="9">
    <source>
        <dbReference type="PROSITE" id="PS51294"/>
    </source>
</evidence>
<organism evidence="10 11">
    <name type="scientific">Triparma strigata</name>
    <dbReference type="NCBI Taxonomy" id="1606541"/>
    <lineage>
        <taxon>Eukaryota</taxon>
        <taxon>Sar</taxon>
        <taxon>Stramenopiles</taxon>
        <taxon>Ochrophyta</taxon>
        <taxon>Bolidophyceae</taxon>
        <taxon>Parmales</taxon>
        <taxon>Triparmaceae</taxon>
        <taxon>Triparma</taxon>
    </lineage>
</organism>
<keyword evidence="11" id="KW-1185">Reference proteome</keyword>
<feature type="compositionally biased region" description="Basic and acidic residues" evidence="7">
    <location>
        <begin position="762"/>
        <end position="773"/>
    </location>
</feature>
<evidence type="ECO:0000313" key="10">
    <source>
        <dbReference type="EMBL" id="GMI01619.1"/>
    </source>
</evidence>
<name>A0A9W7CBF9_9STRA</name>
<dbReference type="InterPro" id="IPR050560">
    <property type="entry name" value="MYB_TF"/>
</dbReference>
<dbReference type="EMBL" id="BRXY01000582">
    <property type="protein sequence ID" value="GMI01619.1"/>
    <property type="molecule type" value="Genomic_DNA"/>
</dbReference>
<evidence type="ECO:0000256" key="7">
    <source>
        <dbReference type="SAM" id="MobiDB-lite"/>
    </source>
</evidence>
<reference evidence="11" key="1">
    <citation type="journal article" date="2023" name="Commun. Biol.">
        <title>Genome analysis of Parmales, the sister group of diatoms, reveals the evolutionary specialization of diatoms from phago-mixotrophs to photoautotrophs.</title>
        <authorList>
            <person name="Ban H."/>
            <person name="Sato S."/>
            <person name="Yoshikawa S."/>
            <person name="Yamada K."/>
            <person name="Nakamura Y."/>
            <person name="Ichinomiya M."/>
            <person name="Sato N."/>
            <person name="Blanc-Mathieu R."/>
            <person name="Endo H."/>
            <person name="Kuwata A."/>
            <person name="Ogata H."/>
        </authorList>
    </citation>
    <scope>NUCLEOTIDE SEQUENCE [LARGE SCALE GENOMIC DNA]</scope>
    <source>
        <strain evidence="11">NIES 3701</strain>
    </source>
</reference>
<dbReference type="PROSITE" id="PS51294">
    <property type="entry name" value="HTH_MYB"/>
    <property type="match status" value="3"/>
</dbReference>
<dbReference type="Proteomes" id="UP001165085">
    <property type="component" value="Unassembled WGS sequence"/>
</dbReference>
<feature type="compositionally biased region" description="Basic residues" evidence="7">
    <location>
        <begin position="305"/>
        <end position="318"/>
    </location>
</feature>
<evidence type="ECO:0000256" key="1">
    <source>
        <dbReference type="ARBA" id="ARBA00004123"/>
    </source>
</evidence>
<keyword evidence="2" id="KW-0677">Repeat</keyword>
<keyword evidence="6" id="KW-0539">Nucleus</keyword>
<feature type="compositionally biased region" description="Basic residues" evidence="7">
    <location>
        <begin position="774"/>
        <end position="783"/>
    </location>
</feature>
<feature type="region of interest" description="Disordered" evidence="7">
    <location>
        <begin position="282"/>
        <end position="330"/>
    </location>
</feature>
<dbReference type="SMART" id="SM00717">
    <property type="entry name" value="SANT"/>
    <property type="match status" value="3"/>
</dbReference>
<comment type="caution">
    <text evidence="10">The sequence shown here is derived from an EMBL/GenBank/DDBJ whole genome shotgun (WGS) entry which is preliminary data.</text>
</comment>
<evidence type="ECO:0000256" key="3">
    <source>
        <dbReference type="ARBA" id="ARBA00023015"/>
    </source>
</evidence>
<feature type="domain" description="Myb-like" evidence="8">
    <location>
        <begin position="69"/>
        <end position="113"/>
    </location>
</feature>
<dbReference type="PROSITE" id="PS50090">
    <property type="entry name" value="MYB_LIKE"/>
    <property type="match status" value="3"/>
</dbReference>
<evidence type="ECO:0000256" key="6">
    <source>
        <dbReference type="ARBA" id="ARBA00023242"/>
    </source>
</evidence>
<dbReference type="SUPFAM" id="SSF46689">
    <property type="entry name" value="Homeodomain-like"/>
    <property type="match status" value="2"/>
</dbReference>
<dbReference type="GO" id="GO:0000978">
    <property type="term" value="F:RNA polymerase II cis-regulatory region sequence-specific DNA binding"/>
    <property type="evidence" value="ECO:0007669"/>
    <property type="project" value="TreeGrafter"/>
</dbReference>
<dbReference type="OrthoDB" id="2143914at2759"/>
<accession>A0A9W7CBF9</accession>
<feature type="region of interest" description="Disordered" evidence="7">
    <location>
        <begin position="410"/>
        <end position="441"/>
    </location>
</feature>
<proteinExistence type="predicted"/>
<dbReference type="CDD" id="cd00167">
    <property type="entry name" value="SANT"/>
    <property type="match status" value="3"/>
</dbReference>
<comment type="subcellular location">
    <subcellularLocation>
        <location evidence="1">Nucleus</location>
    </subcellularLocation>
</comment>
<dbReference type="FunFam" id="1.10.10.60:FF:000016">
    <property type="entry name" value="Transcriptional activator Myb isoform A"/>
    <property type="match status" value="1"/>
</dbReference>
<sequence length="797" mass="85233">MESSSNKQPTASHVHLSNCSVDMNGNTTAQIQTEDGRIVSAPVLTVVGSKDEGVAFVARPFVKKSSGVKWTPEEDAILRQAVEANGAKNWKNIAENLKGRTEVQCLHRWQKVLKPTLVKGPWTEAEDAKVVELVGRLGAKKWSAIAGHLPGRIGKQCRERWHNHLNPDINKSPWIAEEDLKILEAHEALGNRWAEIAKLLPGRTDNAIKNHWNSSMRRKIEKHLCKRQGVDSVKDLRYLEDGRFDFGGDIGAVLDAVRGKDQGRRGKKKKGEETYDIYHHADENEHPSHMYSSSTSLASKLGPATRHKAVPKKQRKSRTSTSSSSSAPMTVPIIPQPLAVQQVYSNNNAGAYSFPTSSVAQTPLSLNDDQMNLMRSPATPHGMAKKNGNSAGAYVDVDAYFMNGAFPYSSASPSPKGKKKQPKVGGTNPSSSSEMAAQAAAHAALVEMNNGPETTGQAVHFADDLQFNFSPSMKFSPGFSPGPGLQNPNLSKTLSIGQSPFPSNTPGGYTLRATPARTVAGNATTPSMSFTPFKSQDLSKVFASGGVGMTPLITNGIAMRTPMSSTVKNIIMGITTPAAAQKDSGEMNANDLQHSRPSGGVFSPALSDISVGELFSGISASTPATVEKTNLRESSLGGSPNNETKLSIISEGVNEDALSQSIASTASSPPSPNQNARRVSLAMSQASSASFRPPSLGASMSTHLLSHSTASLMPPPSSKTPCDSDSGLTPSTTGSGSVQKRYLRNSRRDSVKLNVSDLMSPTDEKTPERERVKSRGPAKKRKFAPIVSGHGCQQVDI</sequence>
<dbReference type="PANTHER" id="PTHR45614">
    <property type="entry name" value="MYB PROTEIN-RELATED"/>
    <property type="match status" value="1"/>
</dbReference>
<protein>
    <submittedName>
        <fullName evidence="10">Uncharacterized protein</fullName>
    </submittedName>
</protein>
<feature type="domain" description="Myb-like" evidence="8">
    <location>
        <begin position="114"/>
        <end position="165"/>
    </location>
</feature>
<dbReference type="InterPro" id="IPR009057">
    <property type="entry name" value="Homeodomain-like_sf"/>
</dbReference>
<keyword evidence="4" id="KW-0238">DNA-binding</keyword>
<evidence type="ECO:0000256" key="2">
    <source>
        <dbReference type="ARBA" id="ARBA00022737"/>
    </source>
</evidence>
<feature type="domain" description="Myb-like" evidence="8">
    <location>
        <begin position="166"/>
        <end position="216"/>
    </location>
</feature>
<feature type="domain" description="HTH myb-type" evidence="9">
    <location>
        <begin position="170"/>
        <end position="220"/>
    </location>
</feature>
<evidence type="ECO:0000313" key="11">
    <source>
        <dbReference type="Proteomes" id="UP001165085"/>
    </source>
</evidence>
<dbReference type="GO" id="GO:0005634">
    <property type="term" value="C:nucleus"/>
    <property type="evidence" value="ECO:0007669"/>
    <property type="project" value="UniProtKB-SubCell"/>
</dbReference>
<feature type="domain" description="HTH myb-type" evidence="9">
    <location>
        <begin position="114"/>
        <end position="169"/>
    </location>
</feature>
<feature type="region of interest" description="Disordered" evidence="7">
    <location>
        <begin position="659"/>
        <end position="695"/>
    </location>
</feature>
<evidence type="ECO:0000256" key="4">
    <source>
        <dbReference type="ARBA" id="ARBA00023125"/>
    </source>
</evidence>
<dbReference type="PANTHER" id="PTHR45614:SF25">
    <property type="entry name" value="MYB PROTEIN"/>
    <property type="match status" value="1"/>
</dbReference>
<feature type="compositionally biased region" description="Polar residues" evidence="7">
    <location>
        <begin position="673"/>
        <end position="690"/>
    </location>
</feature>
<dbReference type="Gene3D" id="1.10.10.60">
    <property type="entry name" value="Homeodomain-like"/>
    <property type="match status" value="3"/>
</dbReference>
<feature type="region of interest" description="Disordered" evidence="7">
    <location>
        <begin position="708"/>
        <end position="797"/>
    </location>
</feature>